<evidence type="ECO:0000313" key="3">
    <source>
        <dbReference type="Proteomes" id="UP000265515"/>
    </source>
</evidence>
<proteinExistence type="predicted"/>
<keyword evidence="3" id="KW-1185">Reference proteome</keyword>
<sequence>MTPGRRETARGVRTAAQMAYELHTGKPSCTGEPSGAGKQGTARGKGKSRGVAKLPRGKERTVAQERTSCAQVGERIETRADKGNPTV</sequence>
<reference evidence="2 3" key="1">
    <citation type="journal article" date="2018" name="Cell">
        <title>The Chara Genome: Secondary Complexity and Implications for Plant Terrestrialization.</title>
        <authorList>
            <person name="Nishiyama T."/>
            <person name="Sakayama H."/>
            <person name="Vries J.D."/>
            <person name="Buschmann H."/>
            <person name="Saint-Marcoux D."/>
            <person name="Ullrich K.K."/>
            <person name="Haas F.B."/>
            <person name="Vanderstraeten L."/>
            <person name="Becker D."/>
            <person name="Lang D."/>
            <person name="Vosolsobe S."/>
            <person name="Rombauts S."/>
            <person name="Wilhelmsson P.K.I."/>
            <person name="Janitza P."/>
            <person name="Kern R."/>
            <person name="Heyl A."/>
            <person name="Rumpler F."/>
            <person name="Villalobos L.I.A.C."/>
            <person name="Clay J.M."/>
            <person name="Skokan R."/>
            <person name="Toyoda A."/>
            <person name="Suzuki Y."/>
            <person name="Kagoshima H."/>
            <person name="Schijlen E."/>
            <person name="Tajeshwar N."/>
            <person name="Catarino B."/>
            <person name="Hetherington A.J."/>
            <person name="Saltykova A."/>
            <person name="Bonnot C."/>
            <person name="Breuninger H."/>
            <person name="Symeonidi A."/>
            <person name="Radhakrishnan G.V."/>
            <person name="Van Nieuwerburgh F."/>
            <person name="Deforce D."/>
            <person name="Chang C."/>
            <person name="Karol K.G."/>
            <person name="Hedrich R."/>
            <person name="Ulvskov P."/>
            <person name="Glockner G."/>
            <person name="Delwiche C.F."/>
            <person name="Petrasek J."/>
            <person name="Van de Peer Y."/>
            <person name="Friml J."/>
            <person name="Beilby M."/>
            <person name="Dolan L."/>
            <person name="Kohara Y."/>
            <person name="Sugano S."/>
            <person name="Fujiyama A."/>
            <person name="Delaux P.-M."/>
            <person name="Quint M."/>
            <person name="TheiBen G."/>
            <person name="Hagemann M."/>
            <person name="Harholt J."/>
            <person name="Dunand C."/>
            <person name="Zachgo S."/>
            <person name="Langdale J."/>
            <person name="Maumus F."/>
            <person name="Straeten D.V.D."/>
            <person name="Gould S.B."/>
            <person name="Rensing S.A."/>
        </authorList>
    </citation>
    <scope>NUCLEOTIDE SEQUENCE [LARGE SCALE GENOMIC DNA]</scope>
    <source>
        <strain evidence="2 3">S276</strain>
    </source>
</reference>
<organism evidence="2 3">
    <name type="scientific">Chara braunii</name>
    <name type="common">Braun's stonewort</name>
    <dbReference type="NCBI Taxonomy" id="69332"/>
    <lineage>
        <taxon>Eukaryota</taxon>
        <taxon>Viridiplantae</taxon>
        <taxon>Streptophyta</taxon>
        <taxon>Charophyceae</taxon>
        <taxon>Charales</taxon>
        <taxon>Characeae</taxon>
        <taxon>Chara</taxon>
    </lineage>
</organism>
<evidence type="ECO:0000313" key="2">
    <source>
        <dbReference type="EMBL" id="GBG78208.1"/>
    </source>
</evidence>
<dbReference type="Proteomes" id="UP000265515">
    <property type="component" value="Unassembled WGS sequence"/>
</dbReference>
<gene>
    <name evidence="2" type="ORF">CBR_g26241</name>
</gene>
<dbReference type="Gramene" id="GBG78208">
    <property type="protein sequence ID" value="GBG78208"/>
    <property type="gene ID" value="CBR_g26241"/>
</dbReference>
<accession>A0A388L7F4</accession>
<dbReference type="AlphaFoldDB" id="A0A388L7F4"/>
<protein>
    <submittedName>
        <fullName evidence="2">Uncharacterized protein</fullName>
    </submittedName>
</protein>
<comment type="caution">
    <text evidence="2">The sequence shown here is derived from an EMBL/GenBank/DDBJ whole genome shotgun (WGS) entry which is preliminary data.</text>
</comment>
<feature type="region of interest" description="Disordered" evidence="1">
    <location>
        <begin position="24"/>
        <end position="69"/>
    </location>
</feature>
<name>A0A388L7F4_CHABU</name>
<evidence type="ECO:0000256" key="1">
    <source>
        <dbReference type="SAM" id="MobiDB-lite"/>
    </source>
</evidence>
<dbReference type="EMBL" id="BFEA01000289">
    <property type="protein sequence ID" value="GBG78208.1"/>
    <property type="molecule type" value="Genomic_DNA"/>
</dbReference>